<name>A0A2T1ER84_9CYAN</name>
<dbReference type="SUPFAM" id="SSF111283">
    <property type="entry name" value="Putative modulator of DNA gyrase, PmbA/TldD"/>
    <property type="match status" value="1"/>
</dbReference>
<keyword evidence="2" id="KW-0378">Hydrolase</keyword>
<evidence type="ECO:0000259" key="1">
    <source>
        <dbReference type="Pfam" id="PF19289"/>
    </source>
</evidence>
<reference evidence="3" key="1">
    <citation type="submission" date="2018-02" db="EMBL/GenBank/DDBJ databases">
        <authorList>
            <person name="Moore K."/>
            <person name="Momper L."/>
        </authorList>
    </citation>
    <scope>NUCLEOTIDE SEQUENCE [LARGE SCALE GENOMIC DNA]</scope>
    <source>
        <strain evidence="3">ULC18</strain>
    </source>
</reference>
<accession>A0A2T1ER84</accession>
<gene>
    <name evidence="2" type="ORF">C7B82_01275</name>
</gene>
<protein>
    <submittedName>
        <fullName evidence="2">Zn-dependent protease</fullName>
    </submittedName>
</protein>
<dbReference type="RefSeq" id="WP_106254500.1">
    <property type="nucleotide sequence ID" value="NZ_CAWNSW010000019.1"/>
</dbReference>
<dbReference type="GO" id="GO:0006508">
    <property type="term" value="P:proteolysis"/>
    <property type="evidence" value="ECO:0007669"/>
    <property type="project" value="UniProtKB-KW"/>
</dbReference>
<dbReference type="AlphaFoldDB" id="A0A2T1ER84"/>
<organism evidence="2 3">
    <name type="scientific">Stenomitos frigidus ULC18</name>
    <dbReference type="NCBI Taxonomy" id="2107698"/>
    <lineage>
        <taxon>Bacteria</taxon>
        <taxon>Bacillati</taxon>
        <taxon>Cyanobacteriota</taxon>
        <taxon>Cyanophyceae</taxon>
        <taxon>Leptolyngbyales</taxon>
        <taxon>Leptolyngbyaceae</taxon>
        <taxon>Stenomitos</taxon>
    </lineage>
</organism>
<dbReference type="Proteomes" id="UP000239576">
    <property type="component" value="Unassembled WGS sequence"/>
</dbReference>
<dbReference type="GO" id="GO:0008237">
    <property type="term" value="F:metallopeptidase activity"/>
    <property type="evidence" value="ECO:0007669"/>
    <property type="project" value="InterPro"/>
</dbReference>
<sequence>MTPDSLVALETTFNQLVEALLQQRQTDEHLILHLTAEQSQFTRFNQAKVRQTGLVRDGNLSLTLMRDQRTGSYEIPFTGEKGTDWPRLQMALEALRQELPQLPIDPFLVLPSGEAQSHSVHAGSLLTPEAIASTVLPLVQGLDFAGLYAGGWVIRAYADSVGQRHWFATETFALDYSLFAPSGQAVKDTVAGSVWDTSAYTSKIQAAKRQLERLTATPPKVLERGQYRTYLAPAAVADLIGMFSWGAVSEGAMQRGGSALGLLQRGEKQLSPQFTLMENFQRGVVPQFNDLGELPPITLPIVEAGQLKNTLISARTAKEYSKIANGAASGEYLRSPEVKPGTLSAVDLLHTLDTGLYVSNLHYLNWSDRPNGRITGMTRYACFWVENGEWVAPIENLRFDESLYRCFGDRLIHLTAFQEFIPHVGTYGSRELGGTWVPGMLMEEFTYTL</sequence>
<dbReference type="EMBL" id="PVWK01000009">
    <property type="protein sequence ID" value="PSB35256.1"/>
    <property type="molecule type" value="Genomic_DNA"/>
</dbReference>
<dbReference type="PANTHER" id="PTHR43666:SF1">
    <property type="entry name" value="CONSERVED PROTEIN"/>
    <property type="match status" value="1"/>
</dbReference>
<dbReference type="InterPro" id="IPR036059">
    <property type="entry name" value="TldD/PmbA_sf"/>
</dbReference>
<dbReference type="OrthoDB" id="9763230at2"/>
<proteinExistence type="predicted"/>
<keyword evidence="2" id="KW-0645">Protease</keyword>
<comment type="caution">
    <text evidence="2">The sequence shown here is derived from an EMBL/GenBank/DDBJ whole genome shotgun (WGS) entry which is preliminary data.</text>
</comment>
<feature type="domain" description="Metalloprotease TldD/E C-terminal" evidence="1">
    <location>
        <begin position="225"/>
        <end position="446"/>
    </location>
</feature>
<keyword evidence="3" id="KW-1185">Reference proteome</keyword>
<dbReference type="PANTHER" id="PTHR43666">
    <property type="entry name" value="TLDD PROTEIN"/>
    <property type="match status" value="1"/>
</dbReference>
<reference evidence="2 3" key="2">
    <citation type="submission" date="2018-03" db="EMBL/GenBank/DDBJ databases">
        <title>The ancient ancestry and fast evolution of plastids.</title>
        <authorList>
            <person name="Moore K.R."/>
            <person name="Magnabosco C."/>
            <person name="Momper L."/>
            <person name="Gold D.A."/>
            <person name="Bosak T."/>
            <person name="Fournier G.P."/>
        </authorList>
    </citation>
    <scope>NUCLEOTIDE SEQUENCE [LARGE SCALE GENOMIC DNA]</scope>
    <source>
        <strain evidence="2 3">ULC18</strain>
    </source>
</reference>
<evidence type="ECO:0000313" key="3">
    <source>
        <dbReference type="Proteomes" id="UP000239576"/>
    </source>
</evidence>
<dbReference type="Pfam" id="PF19289">
    <property type="entry name" value="PmbA_TldD_3rd"/>
    <property type="match status" value="1"/>
</dbReference>
<evidence type="ECO:0000313" key="2">
    <source>
        <dbReference type="EMBL" id="PSB35256.1"/>
    </source>
</evidence>
<dbReference type="InterPro" id="IPR045569">
    <property type="entry name" value="Metalloprtase-TldD/E_C"/>
</dbReference>